<evidence type="ECO:0000313" key="8">
    <source>
        <dbReference type="Proteomes" id="UP000077266"/>
    </source>
</evidence>
<dbReference type="PROSITE" id="PS01155">
    <property type="entry name" value="ENDONUCLEASE_III_2"/>
    <property type="match status" value="1"/>
</dbReference>
<evidence type="ECO:0000256" key="3">
    <source>
        <dbReference type="ARBA" id="ARBA00023204"/>
    </source>
</evidence>
<keyword evidence="3" id="KW-0234">DNA repair</keyword>
<evidence type="ECO:0000256" key="1">
    <source>
        <dbReference type="ARBA" id="ARBA00022763"/>
    </source>
</evidence>
<keyword evidence="8" id="KW-1185">Reference proteome</keyword>
<proteinExistence type="predicted"/>
<dbReference type="Proteomes" id="UP000077266">
    <property type="component" value="Unassembled WGS sequence"/>
</dbReference>
<dbReference type="SMART" id="SM00478">
    <property type="entry name" value="ENDO3c"/>
    <property type="match status" value="1"/>
</dbReference>
<evidence type="ECO:0000259" key="6">
    <source>
        <dbReference type="SMART" id="SM00478"/>
    </source>
</evidence>
<dbReference type="PANTHER" id="PTHR43286:SF1">
    <property type="entry name" value="ENDONUCLEASE III-LIKE PROTEIN 1"/>
    <property type="match status" value="1"/>
</dbReference>
<dbReference type="GO" id="GO:0000703">
    <property type="term" value="F:oxidized pyrimidine nucleobase lesion DNA N-glycosylase activity"/>
    <property type="evidence" value="ECO:0007669"/>
    <property type="project" value="TreeGrafter"/>
</dbReference>
<dbReference type="STRING" id="1314781.A0A165GP37"/>
<dbReference type="SUPFAM" id="SSF48150">
    <property type="entry name" value="DNA-glycosylase"/>
    <property type="match status" value="1"/>
</dbReference>
<name>A0A165GP37_EXIGL</name>
<feature type="domain" description="HhH-GPD" evidence="6">
    <location>
        <begin position="98"/>
        <end position="245"/>
    </location>
</feature>
<dbReference type="PANTHER" id="PTHR43286">
    <property type="entry name" value="ENDONUCLEASE III-LIKE PROTEIN 1"/>
    <property type="match status" value="1"/>
</dbReference>
<evidence type="ECO:0000256" key="2">
    <source>
        <dbReference type="ARBA" id="ARBA00022801"/>
    </source>
</evidence>
<accession>A0A165GP37</accession>
<dbReference type="InterPro" id="IPR011257">
    <property type="entry name" value="DNA_glycosylase"/>
</dbReference>
<gene>
    <name evidence="7" type="ORF">EXIGLDRAFT_770468</name>
</gene>
<dbReference type="GO" id="GO:0003906">
    <property type="term" value="F:DNA-(apurinic or apyrimidinic site) endonuclease activity"/>
    <property type="evidence" value="ECO:0007669"/>
    <property type="project" value="TreeGrafter"/>
</dbReference>
<dbReference type="GO" id="GO:0006289">
    <property type="term" value="P:nucleotide-excision repair"/>
    <property type="evidence" value="ECO:0007669"/>
    <property type="project" value="TreeGrafter"/>
</dbReference>
<dbReference type="InterPro" id="IPR003265">
    <property type="entry name" value="HhH-GPD_domain"/>
</dbReference>
<organism evidence="7 8">
    <name type="scientific">Exidia glandulosa HHB12029</name>
    <dbReference type="NCBI Taxonomy" id="1314781"/>
    <lineage>
        <taxon>Eukaryota</taxon>
        <taxon>Fungi</taxon>
        <taxon>Dikarya</taxon>
        <taxon>Basidiomycota</taxon>
        <taxon>Agaricomycotina</taxon>
        <taxon>Agaricomycetes</taxon>
        <taxon>Auriculariales</taxon>
        <taxon>Exidiaceae</taxon>
        <taxon>Exidia</taxon>
    </lineage>
</organism>
<dbReference type="AlphaFoldDB" id="A0A165GP37"/>
<feature type="region of interest" description="Disordered" evidence="5">
    <location>
        <begin position="231"/>
        <end position="289"/>
    </location>
</feature>
<dbReference type="Gene3D" id="1.10.340.30">
    <property type="entry name" value="Hypothetical protein, domain 2"/>
    <property type="match status" value="1"/>
</dbReference>
<dbReference type="OrthoDB" id="2099276at2759"/>
<protein>
    <recommendedName>
        <fullName evidence="6">HhH-GPD domain-containing protein</fullName>
    </recommendedName>
</protein>
<evidence type="ECO:0000256" key="4">
    <source>
        <dbReference type="ARBA" id="ARBA00023295"/>
    </source>
</evidence>
<dbReference type="InterPro" id="IPR004036">
    <property type="entry name" value="Endonuclease-III-like_CS2"/>
</dbReference>
<reference evidence="7 8" key="1">
    <citation type="journal article" date="2016" name="Mol. Biol. Evol.">
        <title>Comparative Genomics of Early-Diverging Mushroom-Forming Fungi Provides Insights into the Origins of Lignocellulose Decay Capabilities.</title>
        <authorList>
            <person name="Nagy L.G."/>
            <person name="Riley R."/>
            <person name="Tritt A."/>
            <person name="Adam C."/>
            <person name="Daum C."/>
            <person name="Floudas D."/>
            <person name="Sun H."/>
            <person name="Yadav J.S."/>
            <person name="Pangilinan J."/>
            <person name="Larsson K.H."/>
            <person name="Matsuura K."/>
            <person name="Barry K."/>
            <person name="Labutti K."/>
            <person name="Kuo R."/>
            <person name="Ohm R.A."/>
            <person name="Bhattacharya S.S."/>
            <person name="Shirouzu T."/>
            <person name="Yoshinaga Y."/>
            <person name="Martin F.M."/>
            <person name="Grigoriev I.V."/>
            <person name="Hibbett D.S."/>
        </authorList>
    </citation>
    <scope>NUCLEOTIDE SEQUENCE [LARGE SCALE GENOMIC DNA]</scope>
    <source>
        <strain evidence="7 8">HHB12029</strain>
    </source>
</reference>
<evidence type="ECO:0000256" key="5">
    <source>
        <dbReference type="SAM" id="MobiDB-lite"/>
    </source>
</evidence>
<keyword evidence="1" id="KW-0227">DNA damage</keyword>
<keyword evidence="4" id="KW-0326">Glycosidase</keyword>
<keyword evidence="2" id="KW-0378">Hydrolase</keyword>
<sequence>MITPSLKRKRDAFEHDSGHLAPSLPPAPFELPPADAAFMKWLEGAKRYLFGVDNEDIDLYRARIPARRTPAPTTQTELDGDSEYSKSKRFGILISYILASSNRSGVAFAAVASLRTALNGLTLEKVLTADDSVITAALSPFGFWSGKTQHIRVAAQKLKDDFGGDVPKTVEELRALPGIAYKMAMPCLRRVWKLEGGNGVGLHFHSSPNTVSRHIDNSRGDETRSTILALQRAGRHQSHARMRETDHASVRSNEPLPPRTQRDKASPEFVGTSTPIQGQLDARRRPRSR</sequence>
<evidence type="ECO:0000313" key="7">
    <source>
        <dbReference type="EMBL" id="KZV90800.1"/>
    </source>
</evidence>
<dbReference type="GO" id="GO:0005634">
    <property type="term" value="C:nucleus"/>
    <property type="evidence" value="ECO:0007669"/>
    <property type="project" value="TreeGrafter"/>
</dbReference>
<dbReference type="InParanoid" id="A0A165GP37"/>
<dbReference type="EMBL" id="KV426040">
    <property type="protein sequence ID" value="KZV90800.1"/>
    <property type="molecule type" value="Genomic_DNA"/>
</dbReference>
<dbReference type="GO" id="GO:0006285">
    <property type="term" value="P:base-excision repair, AP site formation"/>
    <property type="evidence" value="ECO:0007669"/>
    <property type="project" value="TreeGrafter"/>
</dbReference>